<name>A0A0E1VY48_BURPE</name>
<dbReference type="EMBL" id="CM000833">
    <property type="protein sequence ID" value="EET05875.1"/>
    <property type="molecule type" value="Genomic_DNA"/>
</dbReference>
<gene>
    <name evidence="2" type="ORF">BURPS1710A_A1453</name>
</gene>
<reference evidence="2" key="1">
    <citation type="submission" date="2009-05" db="EMBL/GenBank/DDBJ databases">
        <authorList>
            <person name="Harkins D.M."/>
            <person name="DeShazer D."/>
            <person name="Woods D.E."/>
            <person name="Brinkac L.M."/>
            <person name="Brown K.A."/>
            <person name="Hung G.C."/>
            <person name="Tuanyok A."/>
            <person name="Zhang B."/>
            <person name="Nierman W.C."/>
        </authorList>
    </citation>
    <scope>NUCLEOTIDE SEQUENCE [LARGE SCALE GENOMIC DNA]</scope>
    <source>
        <strain evidence="2">1710a</strain>
    </source>
</reference>
<sequence>MEERCGAIDAAHRGGIDSHDSSDSIEAMKHTTRGWGATDEAAADPDRPARRRGNRARRRRAPDRRGR</sequence>
<accession>A0A0E1VY48</accession>
<evidence type="ECO:0000313" key="2">
    <source>
        <dbReference type="EMBL" id="EET05875.1"/>
    </source>
</evidence>
<feature type="compositionally biased region" description="Basic and acidic residues" evidence="1">
    <location>
        <begin position="1"/>
        <end position="29"/>
    </location>
</feature>
<dbReference type="HOGENOM" id="CLU_2804199_0_0_4"/>
<protein>
    <submittedName>
        <fullName evidence="2">Uncharacterized protein</fullName>
    </submittedName>
</protein>
<proteinExistence type="predicted"/>
<feature type="compositionally biased region" description="Basic residues" evidence="1">
    <location>
        <begin position="49"/>
        <end position="67"/>
    </location>
</feature>
<evidence type="ECO:0000256" key="1">
    <source>
        <dbReference type="SAM" id="MobiDB-lite"/>
    </source>
</evidence>
<feature type="region of interest" description="Disordered" evidence="1">
    <location>
        <begin position="1"/>
        <end position="67"/>
    </location>
</feature>
<dbReference type="AlphaFoldDB" id="A0A0E1VY48"/>
<organism evidence="2">
    <name type="scientific">Burkholderia pseudomallei 1710a</name>
    <dbReference type="NCBI Taxonomy" id="320371"/>
    <lineage>
        <taxon>Bacteria</taxon>
        <taxon>Pseudomonadati</taxon>
        <taxon>Pseudomonadota</taxon>
        <taxon>Betaproteobacteria</taxon>
        <taxon>Burkholderiales</taxon>
        <taxon>Burkholderiaceae</taxon>
        <taxon>Burkholderia</taxon>
        <taxon>pseudomallei group</taxon>
    </lineage>
</organism>
<dbReference type="Proteomes" id="UP000001812">
    <property type="component" value="Chromosome II"/>
</dbReference>